<name>A0AAD7UQ86_9STRA</name>
<feature type="region of interest" description="Disordered" evidence="2">
    <location>
        <begin position="554"/>
        <end position="606"/>
    </location>
</feature>
<gene>
    <name evidence="4" type="ORF">CTAYLR_004080</name>
</gene>
<dbReference type="GO" id="GO:0005634">
    <property type="term" value="C:nucleus"/>
    <property type="evidence" value="ECO:0007669"/>
    <property type="project" value="TreeGrafter"/>
</dbReference>
<sequence>MANLFGGGEVSSSSAGFLSFGGVSPGRESPNEATVMRNMTRRSARRETEEPGDSGGLKQLSLGGEGRLLQLESENASLAGENEKLRERVARLEVLARRRSSEALASGRRRSSRRSHRRRHLLRDSILHTVEETTPAPQPAVRVSRDKMSRTASVGTANVLRELPRRASSFAGDRQAVAQLAQRVMDVFREPLRAEHTAYLCSQHFADDLAALSEVVARKLEREPRVARIESPAYVFGDVHGNLEDLHFFSDHIWKLGVALVGGHLLFLGDYVDRGLSSLEVVAYLFALKTREPRKVWLLRGNHETRDVNGWKEHYGDRSFLWQCEQRFGPERGALVWEAVNDAFDRLPLAALVDDEIFCVHGGIPRRPRDADAAASRLDLIDCIPSTLTINPPQCDVDPELQRMASECVWSDPALEDQEPALDASGFGESMRGGGTICFGHAAIKDFLAETGCSFIMRAHEAHAYGVSLSKMATVFTIFSTSKDHHQGSLARAGCVLIDLEAIQVINRSPHYKNRYVHRRDSISLAGLTAHELKQRAALGLVVPDDEEDAGHYLGFDEDDFYDDDDDDDGLDEDDDERFAGLSTARGHRRPLSGDHQTPPVRGGPAARLVDANYSFMPDDEES</sequence>
<feature type="compositionally biased region" description="Acidic residues" evidence="2">
    <location>
        <begin position="556"/>
        <end position="577"/>
    </location>
</feature>
<dbReference type="Proteomes" id="UP001230188">
    <property type="component" value="Unassembled WGS sequence"/>
</dbReference>
<dbReference type="Gene3D" id="3.60.21.10">
    <property type="match status" value="1"/>
</dbReference>
<reference evidence="4" key="1">
    <citation type="submission" date="2023-01" db="EMBL/GenBank/DDBJ databases">
        <title>Metagenome sequencing of chrysophaentin producing Chrysophaeum taylorii.</title>
        <authorList>
            <person name="Davison J."/>
            <person name="Bewley C."/>
        </authorList>
    </citation>
    <scope>NUCLEOTIDE SEQUENCE</scope>
    <source>
        <strain evidence="4">NIES-1699</strain>
    </source>
</reference>
<feature type="domain" description="Serine/threonine specific protein phosphatases" evidence="3">
    <location>
        <begin position="299"/>
        <end position="304"/>
    </location>
</feature>
<feature type="region of interest" description="Disordered" evidence="2">
    <location>
        <begin position="1"/>
        <end position="61"/>
    </location>
</feature>
<evidence type="ECO:0000313" key="4">
    <source>
        <dbReference type="EMBL" id="KAJ8614569.1"/>
    </source>
</evidence>
<organism evidence="4 5">
    <name type="scientific">Chrysophaeum taylorii</name>
    <dbReference type="NCBI Taxonomy" id="2483200"/>
    <lineage>
        <taxon>Eukaryota</taxon>
        <taxon>Sar</taxon>
        <taxon>Stramenopiles</taxon>
        <taxon>Ochrophyta</taxon>
        <taxon>Pelagophyceae</taxon>
        <taxon>Pelagomonadales</taxon>
        <taxon>Pelagomonadaceae</taxon>
        <taxon>Chrysophaeum</taxon>
    </lineage>
</organism>
<dbReference type="PRINTS" id="PR00114">
    <property type="entry name" value="STPHPHTASE"/>
</dbReference>
<dbReference type="InterPro" id="IPR006186">
    <property type="entry name" value="Ser/Thr-sp_prot-phosphatase"/>
</dbReference>
<dbReference type="PROSITE" id="PS00125">
    <property type="entry name" value="SER_THR_PHOSPHATASE"/>
    <property type="match status" value="1"/>
</dbReference>
<feature type="compositionally biased region" description="Low complexity" evidence="2">
    <location>
        <begin position="10"/>
        <end position="22"/>
    </location>
</feature>
<keyword evidence="5" id="KW-1185">Reference proteome</keyword>
<proteinExistence type="inferred from homology"/>
<dbReference type="InterPro" id="IPR050341">
    <property type="entry name" value="PP1_catalytic_subunit"/>
</dbReference>
<feature type="region of interest" description="Disordered" evidence="2">
    <location>
        <begin position="100"/>
        <end position="120"/>
    </location>
</feature>
<evidence type="ECO:0000256" key="1">
    <source>
        <dbReference type="RuleBase" id="RU004273"/>
    </source>
</evidence>
<comment type="catalytic activity">
    <reaction evidence="1">
        <text>O-phospho-L-threonyl-[protein] + H2O = L-threonyl-[protein] + phosphate</text>
        <dbReference type="Rhea" id="RHEA:47004"/>
        <dbReference type="Rhea" id="RHEA-COMP:11060"/>
        <dbReference type="Rhea" id="RHEA-COMP:11605"/>
        <dbReference type="ChEBI" id="CHEBI:15377"/>
        <dbReference type="ChEBI" id="CHEBI:30013"/>
        <dbReference type="ChEBI" id="CHEBI:43474"/>
        <dbReference type="ChEBI" id="CHEBI:61977"/>
        <dbReference type="EC" id="3.1.3.16"/>
    </reaction>
</comment>
<dbReference type="GO" id="GO:0005737">
    <property type="term" value="C:cytoplasm"/>
    <property type="evidence" value="ECO:0007669"/>
    <property type="project" value="TreeGrafter"/>
</dbReference>
<accession>A0AAD7UQ86</accession>
<dbReference type="InterPro" id="IPR004843">
    <property type="entry name" value="Calcineurin-like_PHP"/>
</dbReference>
<dbReference type="AlphaFoldDB" id="A0AAD7UQ86"/>
<comment type="similarity">
    <text evidence="1">Belongs to the PPP phosphatase family.</text>
</comment>
<protein>
    <recommendedName>
        <fullName evidence="1">Serine/threonine-protein phosphatase</fullName>
        <ecNumber evidence="1">3.1.3.16</ecNumber>
    </recommendedName>
</protein>
<evidence type="ECO:0000313" key="5">
    <source>
        <dbReference type="Proteomes" id="UP001230188"/>
    </source>
</evidence>
<dbReference type="CDD" id="cd00144">
    <property type="entry name" value="MPP_PPP_family"/>
    <property type="match status" value="1"/>
</dbReference>
<dbReference type="EC" id="3.1.3.16" evidence="1"/>
<evidence type="ECO:0000256" key="2">
    <source>
        <dbReference type="SAM" id="MobiDB-lite"/>
    </source>
</evidence>
<dbReference type="Pfam" id="PF00149">
    <property type="entry name" value="Metallophos"/>
    <property type="match status" value="1"/>
</dbReference>
<dbReference type="GO" id="GO:0004722">
    <property type="term" value="F:protein serine/threonine phosphatase activity"/>
    <property type="evidence" value="ECO:0007669"/>
    <property type="project" value="UniProtKB-EC"/>
</dbReference>
<comment type="caution">
    <text evidence="4">The sequence shown here is derived from an EMBL/GenBank/DDBJ whole genome shotgun (WGS) entry which is preliminary data.</text>
</comment>
<dbReference type="InterPro" id="IPR029052">
    <property type="entry name" value="Metallo-depent_PP-like"/>
</dbReference>
<dbReference type="SUPFAM" id="SSF56300">
    <property type="entry name" value="Metallo-dependent phosphatases"/>
    <property type="match status" value="1"/>
</dbReference>
<dbReference type="PANTHER" id="PTHR11668">
    <property type="entry name" value="SERINE/THREONINE PROTEIN PHOSPHATASE"/>
    <property type="match status" value="1"/>
</dbReference>
<evidence type="ECO:0000259" key="3">
    <source>
        <dbReference type="PROSITE" id="PS00125"/>
    </source>
</evidence>
<dbReference type="EMBL" id="JAQMWT010000003">
    <property type="protein sequence ID" value="KAJ8614569.1"/>
    <property type="molecule type" value="Genomic_DNA"/>
</dbReference>
<dbReference type="SMART" id="SM00156">
    <property type="entry name" value="PP2Ac"/>
    <property type="match status" value="1"/>
</dbReference>
<dbReference type="PANTHER" id="PTHR11668:SF496">
    <property type="entry name" value="SERINE_THREONINE-PROTEIN PHOSPHATASE"/>
    <property type="match status" value="1"/>
</dbReference>
<keyword evidence="1" id="KW-0378">Hydrolase</keyword>
<feature type="compositionally biased region" description="Basic residues" evidence="2">
    <location>
        <begin position="107"/>
        <end position="120"/>
    </location>
</feature>